<dbReference type="Pfam" id="PF23598">
    <property type="entry name" value="LRR_14"/>
    <property type="match status" value="1"/>
</dbReference>
<keyword evidence="2" id="KW-0611">Plant defense</keyword>
<dbReference type="SUPFAM" id="SSF52540">
    <property type="entry name" value="P-loop containing nucleoside triphosphate hydrolases"/>
    <property type="match status" value="1"/>
</dbReference>
<sequence>MQDLHEGIPENNYWIQVERFLQKETTEFFEKWVTNKEQQGTSEVVNGKEEGKTGEGNNNTEPMHVRLHNMTGGRPLAVVLLCGLLKTKEYPIEWDKVFDHLKSKQSSRLENILTMCFDDLPHEIKSCFLYFAVLPMNTAIEANKLVCMWMAEGFLRPKDGKTMERLGKIYLKDLVARNLVKVVKRESFSGGPFVAVHHKVHSFLLLEAQEANFVEIHNGDDSPPLTNTRRLSLQNYTDKYAALANPLPKLRSILSTFQEDKGHEADNKEKRKGDGGKTKTVTSEVVQNEKDETAKTLEVVQNKKDKTASTSEVVQNEKDKTDETSEVVQNKKDKTASTWEVVKNEKDKNAKAKEGVVCHRILGSGMFQRLGQNVMTNRYKHIRQMLKESRFLRVINLQRIEIGEKLPSAISNAAQLQYLGVTACSLRSIPTAIGELKHLQTLDVRDTNVDKLPPSFWKIKTLRHVFGNYLILPKRVGNLKYLQTLESIKPDEKDGWDENTFKEMVNLQSLYLSDSSGNDGNLETVSSVISNPELLEYLEKLVLKVSKSNIRMNVFTSRSQRRLRAMALCGMLVVDQVPIPDFCVPNLTFLSLKGTDVSKAFIVAVGDLALLTDLILEEGTYKDEQLAFDDGKKFKSLKRLTLSCLEKLVTLVIGEKALVKLTHLVIKSYKKGFNVDVVDTGREYVKRLEVEDKELYDRIILGSAAKKLSDQLPASSST</sequence>
<accession>A0A835E906</accession>
<dbReference type="InterPro" id="IPR055414">
    <property type="entry name" value="LRR_R13L4/SHOC2-like"/>
</dbReference>
<evidence type="ECO:0000256" key="3">
    <source>
        <dbReference type="SAM" id="MobiDB-lite"/>
    </source>
</evidence>
<dbReference type="GO" id="GO:0009626">
    <property type="term" value="P:plant-type hypersensitive response"/>
    <property type="evidence" value="ECO:0007669"/>
    <property type="project" value="UniProtKB-ARBA"/>
</dbReference>
<evidence type="ECO:0000256" key="2">
    <source>
        <dbReference type="ARBA" id="ARBA00022821"/>
    </source>
</evidence>
<dbReference type="FunFam" id="1.10.10.10:FF:000322">
    <property type="entry name" value="Probable disease resistance protein At1g63360"/>
    <property type="match status" value="1"/>
</dbReference>
<evidence type="ECO:0000313" key="7">
    <source>
        <dbReference type="Proteomes" id="UP000636709"/>
    </source>
</evidence>
<dbReference type="OrthoDB" id="1517790at2759"/>
<evidence type="ECO:0000259" key="4">
    <source>
        <dbReference type="Pfam" id="PF23559"/>
    </source>
</evidence>
<evidence type="ECO:0000313" key="6">
    <source>
        <dbReference type="EMBL" id="KAF8673282.1"/>
    </source>
</evidence>
<dbReference type="Gene3D" id="1.10.8.430">
    <property type="entry name" value="Helical domain of apoptotic protease-activating factors"/>
    <property type="match status" value="1"/>
</dbReference>
<name>A0A835E906_9POAL</name>
<dbReference type="SUPFAM" id="SSF52058">
    <property type="entry name" value="L domain-like"/>
    <property type="match status" value="1"/>
</dbReference>
<dbReference type="Pfam" id="PF23559">
    <property type="entry name" value="WHD_DRP"/>
    <property type="match status" value="1"/>
</dbReference>
<comment type="caution">
    <text evidence="6">The sequence shown here is derived from an EMBL/GenBank/DDBJ whole genome shotgun (WGS) entry which is preliminary data.</text>
</comment>
<gene>
    <name evidence="6" type="ORF">HU200_048838</name>
</gene>
<dbReference type="InterPro" id="IPR027417">
    <property type="entry name" value="P-loop_NTPase"/>
</dbReference>
<keyword evidence="7" id="KW-1185">Reference proteome</keyword>
<evidence type="ECO:0000256" key="1">
    <source>
        <dbReference type="ARBA" id="ARBA00022737"/>
    </source>
</evidence>
<dbReference type="InterPro" id="IPR044974">
    <property type="entry name" value="Disease_R_plants"/>
</dbReference>
<dbReference type="InterPro" id="IPR042197">
    <property type="entry name" value="Apaf_helical"/>
</dbReference>
<dbReference type="InterPro" id="IPR058922">
    <property type="entry name" value="WHD_DRP"/>
</dbReference>
<feature type="compositionally biased region" description="Basic and acidic residues" evidence="3">
    <location>
        <begin position="258"/>
        <end position="277"/>
    </location>
</feature>
<dbReference type="PANTHER" id="PTHR23155">
    <property type="entry name" value="DISEASE RESISTANCE PROTEIN RP"/>
    <property type="match status" value="1"/>
</dbReference>
<reference evidence="6" key="1">
    <citation type="submission" date="2020-07" db="EMBL/GenBank/DDBJ databases">
        <title>Genome sequence and genetic diversity analysis of an under-domesticated orphan crop, white fonio (Digitaria exilis).</title>
        <authorList>
            <person name="Bennetzen J.L."/>
            <person name="Chen S."/>
            <person name="Ma X."/>
            <person name="Wang X."/>
            <person name="Yssel A.E.J."/>
            <person name="Chaluvadi S.R."/>
            <person name="Johnson M."/>
            <person name="Gangashetty P."/>
            <person name="Hamidou F."/>
            <person name="Sanogo M.D."/>
            <person name="Zwaenepoel A."/>
            <person name="Wallace J."/>
            <person name="Van De Peer Y."/>
            <person name="Van Deynze A."/>
        </authorList>
    </citation>
    <scope>NUCLEOTIDE SEQUENCE</scope>
    <source>
        <tissue evidence="6">Leaves</tissue>
    </source>
</reference>
<keyword evidence="1" id="KW-0677">Repeat</keyword>
<evidence type="ECO:0000259" key="5">
    <source>
        <dbReference type="Pfam" id="PF23598"/>
    </source>
</evidence>
<dbReference type="InterPro" id="IPR036388">
    <property type="entry name" value="WH-like_DNA-bd_sf"/>
</dbReference>
<dbReference type="InterPro" id="IPR032675">
    <property type="entry name" value="LRR_dom_sf"/>
</dbReference>
<dbReference type="Gene3D" id="3.80.10.10">
    <property type="entry name" value="Ribonuclease Inhibitor"/>
    <property type="match status" value="1"/>
</dbReference>
<organism evidence="6 7">
    <name type="scientific">Digitaria exilis</name>
    <dbReference type="NCBI Taxonomy" id="1010633"/>
    <lineage>
        <taxon>Eukaryota</taxon>
        <taxon>Viridiplantae</taxon>
        <taxon>Streptophyta</taxon>
        <taxon>Embryophyta</taxon>
        <taxon>Tracheophyta</taxon>
        <taxon>Spermatophyta</taxon>
        <taxon>Magnoliopsida</taxon>
        <taxon>Liliopsida</taxon>
        <taxon>Poales</taxon>
        <taxon>Poaceae</taxon>
        <taxon>PACMAD clade</taxon>
        <taxon>Panicoideae</taxon>
        <taxon>Panicodae</taxon>
        <taxon>Paniceae</taxon>
        <taxon>Anthephorinae</taxon>
        <taxon>Digitaria</taxon>
    </lineage>
</organism>
<dbReference type="PANTHER" id="PTHR23155:SF889">
    <property type="entry name" value="OS03G0379801 PROTEIN"/>
    <property type="match status" value="1"/>
</dbReference>
<dbReference type="AlphaFoldDB" id="A0A835E906"/>
<dbReference type="GO" id="GO:0002758">
    <property type="term" value="P:innate immune response-activating signaling pathway"/>
    <property type="evidence" value="ECO:0007669"/>
    <property type="project" value="UniProtKB-ARBA"/>
</dbReference>
<feature type="compositionally biased region" description="Basic and acidic residues" evidence="3">
    <location>
        <begin position="287"/>
        <end position="307"/>
    </location>
</feature>
<feature type="region of interest" description="Disordered" evidence="3">
    <location>
        <begin position="39"/>
        <end position="62"/>
    </location>
</feature>
<dbReference type="Gene3D" id="1.10.10.10">
    <property type="entry name" value="Winged helix-like DNA-binding domain superfamily/Winged helix DNA-binding domain"/>
    <property type="match status" value="1"/>
</dbReference>
<feature type="region of interest" description="Disordered" evidence="3">
    <location>
        <begin position="258"/>
        <end position="333"/>
    </location>
</feature>
<dbReference type="Proteomes" id="UP000636709">
    <property type="component" value="Unassembled WGS sequence"/>
</dbReference>
<proteinExistence type="predicted"/>
<feature type="domain" description="Disease resistance protein winged helix" evidence="4">
    <location>
        <begin position="135"/>
        <end position="202"/>
    </location>
</feature>
<dbReference type="GO" id="GO:0042742">
    <property type="term" value="P:defense response to bacterium"/>
    <property type="evidence" value="ECO:0007669"/>
    <property type="project" value="UniProtKB-ARBA"/>
</dbReference>
<protein>
    <submittedName>
        <fullName evidence="6">Uncharacterized protein</fullName>
    </submittedName>
</protein>
<feature type="compositionally biased region" description="Basic and acidic residues" evidence="3">
    <location>
        <begin position="315"/>
        <end position="333"/>
    </location>
</feature>
<feature type="domain" description="Disease resistance R13L4/SHOC-2-like LRR" evidence="5">
    <location>
        <begin position="384"/>
        <end position="674"/>
    </location>
</feature>
<dbReference type="GO" id="GO:0043531">
    <property type="term" value="F:ADP binding"/>
    <property type="evidence" value="ECO:0007669"/>
    <property type="project" value="InterPro"/>
</dbReference>
<dbReference type="EMBL" id="JACEFO010002208">
    <property type="protein sequence ID" value="KAF8673282.1"/>
    <property type="molecule type" value="Genomic_DNA"/>
</dbReference>